<keyword evidence="2" id="KW-0812">Transmembrane</keyword>
<evidence type="ECO:0000313" key="4">
    <source>
        <dbReference type="Proteomes" id="UP000198406"/>
    </source>
</evidence>
<keyword evidence="2" id="KW-1133">Transmembrane helix</keyword>
<name>A0A1Z5JI74_FISSO</name>
<evidence type="ECO:0000313" key="3">
    <source>
        <dbReference type="EMBL" id="GAX13699.1"/>
    </source>
</evidence>
<dbReference type="SUPFAM" id="SSF52266">
    <property type="entry name" value="SGNH hydrolase"/>
    <property type="match status" value="1"/>
</dbReference>
<sequence>MATTTRRRLNVAPADSEERDLQLQGTKRRRKRKADPSFVILVLQVGTSLAIFVFVFYATYYFLVPSIEQTSEQSLTVEEDDVLPFDNNLPPIVETAPPMPIFNLTADRDPFTIAELYSVEGDPFWRAAQGLRTEFTERYGGENAARAILELGTSTFDSASADRTACRIQRAKEENQSFRIAFGGYSVTAGRGNLFSQSYPFQMEHLLHTLFQLRGVELKVRNAAIGGCPSFPYGWCLPNFLGSDSDVVSWDFSMNEAGGDPSGLEAYIRHVLQMPHRPKLIVKDTHTATGRHKLLQEYSHLMVDAVVVHTDPAARPFLNRKEEYRPPGFQEWRKFGSPPGAPGQALHHPAVQEHAFIAWILAIHFLEALELLAAADHGDYLLTCPEMEDNEILLPPPVSVNLTINDLNTSSILFGLPVSSSGDQWRMNPVHCRTTFEPIFIGQLHDIVESGTTAEDLDVMLPKSKMFYNKAWVLDLSPGEKKAKRNLDRFGGLGFLDSKKAYYGLPTSDTIRFLIPYEPEHSTISSKRPQVGDPAIEWFQAVVWCEVNEKRESFTACNTEKDVDFRIGGISVTNGRMMEDAGTLYLGEKLCMHLPVPMKAQLTNRKRIREQRVTDADHEMFVFPDVDKGKDELVGLLVEAAVNNIRIIQREDACSVSHIVWEQTRHPEQR</sequence>
<dbReference type="PANTHER" id="PTHR34407">
    <property type="entry name" value="EXPRESSED PROTEIN"/>
    <property type="match status" value="1"/>
</dbReference>
<comment type="caution">
    <text evidence="3">The sequence shown here is derived from an EMBL/GenBank/DDBJ whole genome shotgun (WGS) entry which is preliminary data.</text>
</comment>
<dbReference type="OrthoDB" id="43541at2759"/>
<dbReference type="EMBL" id="BDSP01000072">
    <property type="protein sequence ID" value="GAX13699.1"/>
    <property type="molecule type" value="Genomic_DNA"/>
</dbReference>
<keyword evidence="4" id="KW-1185">Reference proteome</keyword>
<dbReference type="Proteomes" id="UP000198406">
    <property type="component" value="Unassembled WGS sequence"/>
</dbReference>
<feature type="transmembrane region" description="Helical" evidence="2">
    <location>
        <begin position="38"/>
        <end position="63"/>
    </location>
</feature>
<organism evidence="3 4">
    <name type="scientific">Fistulifera solaris</name>
    <name type="common">Oleaginous diatom</name>
    <dbReference type="NCBI Taxonomy" id="1519565"/>
    <lineage>
        <taxon>Eukaryota</taxon>
        <taxon>Sar</taxon>
        <taxon>Stramenopiles</taxon>
        <taxon>Ochrophyta</taxon>
        <taxon>Bacillariophyta</taxon>
        <taxon>Bacillariophyceae</taxon>
        <taxon>Bacillariophycidae</taxon>
        <taxon>Naviculales</taxon>
        <taxon>Naviculaceae</taxon>
        <taxon>Fistulifera</taxon>
    </lineage>
</organism>
<dbReference type="AlphaFoldDB" id="A0A1Z5JI74"/>
<dbReference type="PANTHER" id="PTHR34407:SF1">
    <property type="entry name" value="SGNH HYDROLASE-TYPE ESTERASE DOMAIN-CONTAINING PROTEIN"/>
    <property type="match status" value="1"/>
</dbReference>
<reference evidence="3 4" key="1">
    <citation type="journal article" date="2015" name="Plant Cell">
        <title>Oil accumulation by the oleaginous diatom Fistulifera solaris as revealed by the genome and transcriptome.</title>
        <authorList>
            <person name="Tanaka T."/>
            <person name="Maeda Y."/>
            <person name="Veluchamy A."/>
            <person name="Tanaka M."/>
            <person name="Abida H."/>
            <person name="Marechal E."/>
            <person name="Bowler C."/>
            <person name="Muto M."/>
            <person name="Sunaga Y."/>
            <person name="Tanaka M."/>
            <person name="Yoshino T."/>
            <person name="Taniguchi T."/>
            <person name="Fukuda Y."/>
            <person name="Nemoto M."/>
            <person name="Matsumoto M."/>
            <person name="Wong P.S."/>
            <person name="Aburatani S."/>
            <person name="Fujibuchi W."/>
        </authorList>
    </citation>
    <scope>NUCLEOTIDE SEQUENCE [LARGE SCALE GENOMIC DNA]</scope>
    <source>
        <strain evidence="3 4">JPCC DA0580</strain>
    </source>
</reference>
<evidence type="ECO:0000256" key="1">
    <source>
        <dbReference type="SAM" id="MobiDB-lite"/>
    </source>
</evidence>
<evidence type="ECO:0000256" key="2">
    <source>
        <dbReference type="SAM" id="Phobius"/>
    </source>
</evidence>
<keyword evidence="2" id="KW-0472">Membrane</keyword>
<protein>
    <submittedName>
        <fullName evidence="3">Uncharacterized protein</fullName>
    </submittedName>
</protein>
<accession>A0A1Z5JI74</accession>
<proteinExistence type="predicted"/>
<gene>
    <name evidence="3" type="ORF">FisN_2Hh553</name>
</gene>
<dbReference type="InParanoid" id="A0A1Z5JI74"/>
<feature type="region of interest" description="Disordered" evidence="1">
    <location>
        <begin position="1"/>
        <end position="28"/>
    </location>
</feature>